<proteinExistence type="predicted"/>
<feature type="non-terminal residue" evidence="1">
    <location>
        <position position="1"/>
    </location>
</feature>
<reference evidence="1" key="1">
    <citation type="submission" date="2022-08" db="EMBL/GenBank/DDBJ databases">
        <authorList>
            <person name="Gutierrez-Valencia J."/>
        </authorList>
    </citation>
    <scope>NUCLEOTIDE SEQUENCE</scope>
</reference>
<keyword evidence="2" id="KW-1185">Reference proteome</keyword>
<accession>A0AAV0NZT2</accession>
<dbReference type="Proteomes" id="UP001154282">
    <property type="component" value="Unassembled WGS sequence"/>
</dbReference>
<sequence length="96" mass="11639">ADRCRRRPEQWRGTECRRRDRWWWKGVEHVDHWLKRVAAGGLFYRGVDEIRLLRDLLVVAGVPRCRLLIVRVHCWRRRRSHDVGSPFLGVYHLLPC</sequence>
<gene>
    <name evidence="1" type="ORF">LITE_LOCUS35854</name>
</gene>
<dbReference type="EMBL" id="CAMGYJ010000008">
    <property type="protein sequence ID" value="CAI0463691.1"/>
    <property type="molecule type" value="Genomic_DNA"/>
</dbReference>
<organism evidence="1 2">
    <name type="scientific">Linum tenue</name>
    <dbReference type="NCBI Taxonomy" id="586396"/>
    <lineage>
        <taxon>Eukaryota</taxon>
        <taxon>Viridiplantae</taxon>
        <taxon>Streptophyta</taxon>
        <taxon>Embryophyta</taxon>
        <taxon>Tracheophyta</taxon>
        <taxon>Spermatophyta</taxon>
        <taxon>Magnoliopsida</taxon>
        <taxon>eudicotyledons</taxon>
        <taxon>Gunneridae</taxon>
        <taxon>Pentapetalae</taxon>
        <taxon>rosids</taxon>
        <taxon>fabids</taxon>
        <taxon>Malpighiales</taxon>
        <taxon>Linaceae</taxon>
        <taxon>Linum</taxon>
    </lineage>
</organism>
<evidence type="ECO:0000313" key="2">
    <source>
        <dbReference type="Proteomes" id="UP001154282"/>
    </source>
</evidence>
<dbReference type="AlphaFoldDB" id="A0AAV0NZT2"/>
<name>A0AAV0NZT2_9ROSI</name>
<protein>
    <submittedName>
        <fullName evidence="1">Uncharacterized protein</fullName>
    </submittedName>
</protein>
<evidence type="ECO:0000313" key="1">
    <source>
        <dbReference type="EMBL" id="CAI0463691.1"/>
    </source>
</evidence>
<comment type="caution">
    <text evidence="1">The sequence shown here is derived from an EMBL/GenBank/DDBJ whole genome shotgun (WGS) entry which is preliminary data.</text>
</comment>